<dbReference type="AlphaFoldDB" id="A0A2T2NL84"/>
<feature type="region of interest" description="Disordered" evidence="1">
    <location>
        <begin position="240"/>
        <end position="268"/>
    </location>
</feature>
<feature type="compositionally biased region" description="Pro residues" evidence="1">
    <location>
        <begin position="244"/>
        <end position="259"/>
    </location>
</feature>
<feature type="region of interest" description="Disordered" evidence="1">
    <location>
        <begin position="1"/>
        <end position="48"/>
    </location>
</feature>
<sequence>MGQLRDAEAATVEESEGRRWGEVRGRPGCGGSRLGTRDEGKALGPDSGATLDCTTRLARPAPASTSSPARHAAYGVLLGPTAATPLSAALDDKLKRPPHAHIAVSQRRFLLICCCPREQYVPSCPLVLLPSPARACPRLSLGTSPTAAAMRNASRDPPAVSIPCLASTPTAPRRPPPPPVAPVEPVKPVESLPSLNVGSSSSYRFPPLLTARPLSAAPIASTRLSWPLMVRCALNQRRLRCTRGPPPATQRPSPAPAQPEQPRTEPAMTGRLQPRTSRVYFCHAACCVLRAAASASAASRESSLIAAICVLIARPCAPAPAVWPLIAREDPRITPRKAHIAKRHHRRRQQSSPAPPALPAARMPECQRLSTRL</sequence>
<dbReference type="Proteomes" id="UP000240883">
    <property type="component" value="Unassembled WGS sequence"/>
</dbReference>
<accession>A0A2T2NL84</accession>
<feature type="region of interest" description="Disordered" evidence="1">
    <location>
        <begin position="337"/>
        <end position="373"/>
    </location>
</feature>
<organism evidence="2 3">
    <name type="scientific">Corynespora cassiicola Philippines</name>
    <dbReference type="NCBI Taxonomy" id="1448308"/>
    <lineage>
        <taxon>Eukaryota</taxon>
        <taxon>Fungi</taxon>
        <taxon>Dikarya</taxon>
        <taxon>Ascomycota</taxon>
        <taxon>Pezizomycotina</taxon>
        <taxon>Dothideomycetes</taxon>
        <taxon>Pleosporomycetidae</taxon>
        <taxon>Pleosporales</taxon>
        <taxon>Corynesporascaceae</taxon>
        <taxon>Corynespora</taxon>
    </lineage>
</organism>
<proteinExistence type="predicted"/>
<keyword evidence="3" id="KW-1185">Reference proteome</keyword>
<gene>
    <name evidence="2" type="ORF">BS50DRAFT_668911</name>
</gene>
<feature type="compositionally biased region" description="Basic residues" evidence="1">
    <location>
        <begin position="337"/>
        <end position="349"/>
    </location>
</feature>
<evidence type="ECO:0000313" key="2">
    <source>
        <dbReference type="EMBL" id="PSN66195.1"/>
    </source>
</evidence>
<evidence type="ECO:0000256" key="1">
    <source>
        <dbReference type="SAM" id="MobiDB-lite"/>
    </source>
</evidence>
<feature type="compositionally biased region" description="Basic and acidic residues" evidence="1">
    <location>
        <begin position="15"/>
        <end position="25"/>
    </location>
</feature>
<dbReference type="EMBL" id="KZ678136">
    <property type="protein sequence ID" value="PSN66195.1"/>
    <property type="molecule type" value="Genomic_DNA"/>
</dbReference>
<reference evidence="2 3" key="1">
    <citation type="journal article" date="2018" name="Front. Microbiol.">
        <title>Genome-Wide Analysis of Corynespora cassiicola Leaf Fall Disease Putative Effectors.</title>
        <authorList>
            <person name="Lopez D."/>
            <person name="Ribeiro S."/>
            <person name="Label P."/>
            <person name="Fumanal B."/>
            <person name="Venisse J.S."/>
            <person name="Kohler A."/>
            <person name="de Oliveira R.R."/>
            <person name="Labutti K."/>
            <person name="Lipzen A."/>
            <person name="Lail K."/>
            <person name="Bauer D."/>
            <person name="Ohm R.A."/>
            <person name="Barry K.W."/>
            <person name="Spatafora J."/>
            <person name="Grigoriev I.V."/>
            <person name="Martin F.M."/>
            <person name="Pujade-Renaud V."/>
        </authorList>
    </citation>
    <scope>NUCLEOTIDE SEQUENCE [LARGE SCALE GENOMIC DNA]</scope>
    <source>
        <strain evidence="2 3">Philippines</strain>
    </source>
</reference>
<protein>
    <submittedName>
        <fullName evidence="2">Uncharacterized protein</fullName>
    </submittedName>
</protein>
<evidence type="ECO:0000313" key="3">
    <source>
        <dbReference type="Proteomes" id="UP000240883"/>
    </source>
</evidence>
<name>A0A2T2NL84_CORCC</name>